<dbReference type="AlphaFoldDB" id="A0A0B2UM66"/>
<dbReference type="HOGENOM" id="CLU_003016_7_3_1"/>
<dbReference type="RefSeq" id="XP_014564112.1">
    <property type="nucleotide sequence ID" value="XM_014708626.1"/>
</dbReference>
<dbReference type="GeneID" id="26261340"/>
<dbReference type="Proteomes" id="UP000031056">
    <property type="component" value="Unassembled WGS sequence"/>
</dbReference>
<dbReference type="OrthoDB" id="405996at2759"/>
<comment type="caution">
    <text evidence="2">The sequence shown here is derived from an EMBL/GenBank/DDBJ whole genome shotgun (WGS) entry which is preliminary data.</text>
</comment>
<dbReference type="InParanoid" id="A0A0B2UM66"/>
<dbReference type="InterPro" id="IPR002013">
    <property type="entry name" value="SAC_dom"/>
</dbReference>
<feature type="domain" description="SAC" evidence="1">
    <location>
        <begin position="122"/>
        <end position="394"/>
    </location>
</feature>
<dbReference type="GO" id="GO:0005783">
    <property type="term" value="C:endoplasmic reticulum"/>
    <property type="evidence" value="ECO:0007669"/>
    <property type="project" value="TreeGrafter"/>
</dbReference>
<name>A0A0B2UM66_9MICR</name>
<sequence>MSECKRLIVNITPSSVLLNDAQSGSVLDISRRCKPGKCWDLNAHGVYGMITIGKCMYLVLIVDGIHVGKMYEHAVHEIRKVEIVQMKGEEKHDREIINVKKILENAGIYYSEYPLYKSKSIQNSDDDFLFNLMPRKAFLEYIENDGDDCDVFLVSCIQGGFGAENYQNLCMRLVSRRSQRRIGTRYFSRGADAQGYVSNHVETEQFVYDGEKTTSYMQVRGSIPLLWQHEVGYRYNPKIVVKDEKVFAIADDAFVKKYGDVLYLNLIRHSGYEGLLHDAYKRQLTANSKKAVHFNFSEEGRELTEVFRQKIIQAVNKTLSKQGYFDSKEAQKGIIRTNCIDCLDRTNVAQFVIGSEVLGKQLSEFECEGKDMLRKKYNEMWIQNGHSLSRQYAGSSALKSHFLRGNTRKITNKLFDMSRSLRRYVVNRFGDRGRHIAYHIITGDCSKAGITTPSNIVMKAKLFVGIQLIVVLLILFI</sequence>
<dbReference type="PANTHER" id="PTHR45662">
    <property type="entry name" value="PHOSPHATIDYLINOSITIDE PHOSPHATASE SAC1"/>
    <property type="match status" value="1"/>
</dbReference>
<reference evidence="2 3" key="1">
    <citation type="journal article" date="2014" name="MBio">
        <title>The Ordospora colligata genome; evolution of extreme reduction in microsporidia and host-to-parasite horizontal gene transfer.</title>
        <authorList>
            <person name="Pombert J.-F."/>
            <person name="Haag K.L."/>
            <person name="Beidas S."/>
            <person name="Ebert D."/>
            <person name="Keeling P.J."/>
        </authorList>
    </citation>
    <scope>NUCLEOTIDE SEQUENCE [LARGE SCALE GENOMIC DNA]</scope>
    <source>
        <strain evidence="2 3">OC4</strain>
    </source>
</reference>
<proteinExistence type="predicted"/>
<dbReference type="GO" id="GO:0046856">
    <property type="term" value="P:phosphatidylinositol dephosphorylation"/>
    <property type="evidence" value="ECO:0007669"/>
    <property type="project" value="TreeGrafter"/>
</dbReference>
<dbReference type="Pfam" id="PF02383">
    <property type="entry name" value="Syja_N"/>
    <property type="match status" value="1"/>
</dbReference>
<dbReference type="STRING" id="1354746.A0A0B2UM66"/>
<dbReference type="PROSITE" id="PS50275">
    <property type="entry name" value="SAC"/>
    <property type="match status" value="1"/>
</dbReference>
<evidence type="ECO:0000259" key="1">
    <source>
        <dbReference type="PROSITE" id="PS50275"/>
    </source>
</evidence>
<organism evidence="2 3">
    <name type="scientific">Ordospora colligata OC4</name>
    <dbReference type="NCBI Taxonomy" id="1354746"/>
    <lineage>
        <taxon>Eukaryota</taxon>
        <taxon>Fungi</taxon>
        <taxon>Fungi incertae sedis</taxon>
        <taxon>Microsporidia</taxon>
        <taxon>Ordosporidae</taxon>
        <taxon>Ordospora</taxon>
    </lineage>
</organism>
<protein>
    <submittedName>
        <fullName evidence="2">Sac-like phosphoinositide polyphosphatase</fullName>
    </submittedName>
</protein>
<evidence type="ECO:0000313" key="3">
    <source>
        <dbReference type="Proteomes" id="UP000031056"/>
    </source>
</evidence>
<dbReference type="VEuPathDB" id="MicrosporidiaDB:M896_030560"/>
<keyword evidence="3" id="KW-1185">Reference proteome</keyword>
<dbReference type="EMBL" id="JOKQ01000003">
    <property type="protein sequence ID" value="KHN70070.1"/>
    <property type="molecule type" value="Genomic_DNA"/>
</dbReference>
<gene>
    <name evidence="2" type="ORF">M896_030560</name>
</gene>
<dbReference type="GO" id="GO:0043812">
    <property type="term" value="F:phosphatidylinositol-4-phosphate phosphatase activity"/>
    <property type="evidence" value="ECO:0007669"/>
    <property type="project" value="TreeGrafter"/>
</dbReference>
<accession>A0A0B2UM66</accession>
<dbReference type="PANTHER" id="PTHR45662:SF2">
    <property type="entry name" value="PHOSPHATIDYLINOSITOL-3-PHOSPHATASE SAC1"/>
    <property type="match status" value="1"/>
</dbReference>
<evidence type="ECO:0000313" key="2">
    <source>
        <dbReference type="EMBL" id="KHN70070.1"/>
    </source>
</evidence>
<dbReference type="FunCoup" id="A0A0B2UM66">
    <property type="interactions" value="341"/>
</dbReference>